<dbReference type="InterPro" id="IPR006015">
    <property type="entry name" value="Universal_stress_UspA"/>
</dbReference>
<organism evidence="2 3">
    <name type="scientific">Hydra vulgaris</name>
    <name type="common">Hydra</name>
    <name type="synonym">Hydra attenuata</name>
    <dbReference type="NCBI Taxonomy" id="6087"/>
    <lineage>
        <taxon>Eukaryota</taxon>
        <taxon>Metazoa</taxon>
        <taxon>Cnidaria</taxon>
        <taxon>Hydrozoa</taxon>
        <taxon>Hydroidolina</taxon>
        <taxon>Anthoathecata</taxon>
        <taxon>Aplanulata</taxon>
        <taxon>Hydridae</taxon>
        <taxon>Hydra</taxon>
    </lineage>
</organism>
<keyword evidence="2" id="KW-1185">Reference proteome</keyword>
<dbReference type="PANTHER" id="PTHR46989">
    <property type="entry name" value="USP DOMAIN-CONTAINING PROTEIN"/>
    <property type="match status" value="1"/>
</dbReference>
<dbReference type="RefSeq" id="XP_065644820.1">
    <property type="nucleotide sequence ID" value="XM_065788748.1"/>
</dbReference>
<evidence type="ECO:0000259" key="1">
    <source>
        <dbReference type="Pfam" id="PF00582"/>
    </source>
</evidence>
<dbReference type="CDD" id="cd23659">
    <property type="entry name" value="USP_At3g01520-like"/>
    <property type="match status" value="1"/>
</dbReference>
<name>A0ABM4B7H3_HYDVU</name>
<evidence type="ECO:0000313" key="3">
    <source>
        <dbReference type="RefSeq" id="XP_065644820.1"/>
    </source>
</evidence>
<dbReference type="InterPro" id="IPR014729">
    <property type="entry name" value="Rossmann-like_a/b/a_fold"/>
</dbReference>
<proteinExistence type="predicted"/>
<dbReference type="GeneID" id="100215040"/>
<feature type="domain" description="UspA" evidence="1">
    <location>
        <begin position="4"/>
        <end position="149"/>
    </location>
</feature>
<protein>
    <submittedName>
        <fullName evidence="3">Universal stress protein in QAH/OAS sulfhydrylase 3'region isoform X2</fullName>
    </submittedName>
</protein>
<gene>
    <name evidence="3" type="primary">LOC100215040</name>
</gene>
<dbReference type="Gene3D" id="3.40.50.620">
    <property type="entry name" value="HUPs"/>
    <property type="match status" value="1"/>
</dbReference>
<sequence length="152" mass="16770">MECRKILIAIDGSSYAEKAFEFYIENIHKKGDFLLLVHCATPPKLPLFSFSEPCVLPSDEWLNSIVNENKKSSQIMEKFEVLCESAKIPKKTVVATGKPGEAIIEAANLEGINLIVMGARGLNALRRTFIGSVSDYVLHHSNVPVTIVPPMV</sequence>
<dbReference type="SUPFAM" id="SSF52402">
    <property type="entry name" value="Adenine nucleotide alpha hydrolases-like"/>
    <property type="match status" value="1"/>
</dbReference>
<dbReference type="Proteomes" id="UP001652625">
    <property type="component" value="Chromosome 01"/>
</dbReference>
<evidence type="ECO:0000313" key="2">
    <source>
        <dbReference type="Proteomes" id="UP001652625"/>
    </source>
</evidence>
<dbReference type="PANTHER" id="PTHR46989:SF3">
    <property type="entry name" value="USPA DOMAIN-CONTAINING PROTEIN"/>
    <property type="match status" value="1"/>
</dbReference>
<reference evidence="3" key="2">
    <citation type="submission" date="2025-08" db="UniProtKB">
        <authorList>
            <consortium name="RefSeq"/>
        </authorList>
    </citation>
    <scope>IDENTIFICATION</scope>
</reference>
<accession>A0ABM4B7H3</accession>
<dbReference type="InterPro" id="IPR006016">
    <property type="entry name" value="UspA"/>
</dbReference>
<dbReference type="PRINTS" id="PR01438">
    <property type="entry name" value="UNVRSLSTRESS"/>
</dbReference>
<reference evidence="2" key="1">
    <citation type="submission" date="2025-05" db="UniProtKB">
        <authorList>
            <consortium name="RefSeq"/>
        </authorList>
    </citation>
    <scope>NUCLEOTIDE SEQUENCE [LARGE SCALE GENOMIC DNA]</scope>
</reference>
<dbReference type="Pfam" id="PF00582">
    <property type="entry name" value="Usp"/>
    <property type="match status" value="1"/>
</dbReference>